<evidence type="ECO:0008006" key="3">
    <source>
        <dbReference type="Google" id="ProtNLM"/>
    </source>
</evidence>
<sequence>MGLGQANKNIGYYAQVKGSFLMAHRSAMSHLVKENAYGFEIGIIKHLQSSINDPQYRFPAIGLNLEYRNFGYDAVLGKALSMSHFYNLPFYQKKDFFIDFQFGTGIGYITKKFDLDNNLTNNAIGSHFNAKVTLKLLFTKYINRINFGGGLELSHYSNGAITYPNLGLNLPAVFVQIGFLPAGRKAFQKDGHYEEDVFKKYFKMKVLVSAIFSVKQVGANPYLPKRYPVFGVRGTFQKKISKLWFADFSVDVIQNEANVHVYPYADYSQADALQIGLYVGAAYTFYKSEIVFGLGYYVRDKINPLGKVYNKIGYRYHLNSNWYGLFNVRANLGKADFFEFGIGYQLKKW</sequence>
<dbReference type="Gene3D" id="2.40.160.20">
    <property type="match status" value="1"/>
</dbReference>
<gene>
    <name evidence="1" type="ORF">DNU06_04950</name>
</gene>
<dbReference type="EMBL" id="QKSB01000002">
    <property type="protein sequence ID" value="PZE17969.1"/>
    <property type="molecule type" value="Genomic_DNA"/>
</dbReference>
<evidence type="ECO:0000313" key="2">
    <source>
        <dbReference type="Proteomes" id="UP000249248"/>
    </source>
</evidence>
<accession>A0A2W1N0B4</accession>
<organism evidence="1 2">
    <name type="scientific">Putridiphycobacter roseus</name>
    <dbReference type="NCBI Taxonomy" id="2219161"/>
    <lineage>
        <taxon>Bacteria</taxon>
        <taxon>Pseudomonadati</taxon>
        <taxon>Bacteroidota</taxon>
        <taxon>Flavobacteriia</taxon>
        <taxon>Flavobacteriales</taxon>
        <taxon>Crocinitomicaceae</taxon>
        <taxon>Putridiphycobacter</taxon>
    </lineage>
</organism>
<dbReference type="Proteomes" id="UP000249248">
    <property type="component" value="Unassembled WGS sequence"/>
</dbReference>
<name>A0A2W1N0B4_9FLAO</name>
<dbReference type="RefSeq" id="WP_111062120.1">
    <property type="nucleotide sequence ID" value="NZ_JBHUCU010000002.1"/>
</dbReference>
<proteinExistence type="predicted"/>
<dbReference type="InterPro" id="IPR018550">
    <property type="entry name" value="Lipid-A_deacylase-rel"/>
</dbReference>
<evidence type="ECO:0000313" key="1">
    <source>
        <dbReference type="EMBL" id="PZE17969.1"/>
    </source>
</evidence>
<dbReference type="Pfam" id="PF09411">
    <property type="entry name" value="PagL"/>
    <property type="match status" value="1"/>
</dbReference>
<keyword evidence="2" id="KW-1185">Reference proteome</keyword>
<dbReference type="AlphaFoldDB" id="A0A2W1N0B4"/>
<protein>
    <recommendedName>
        <fullName evidence="3">Acyloxyacyl hydrolase</fullName>
    </recommendedName>
</protein>
<comment type="caution">
    <text evidence="1">The sequence shown here is derived from an EMBL/GenBank/DDBJ whole genome shotgun (WGS) entry which is preliminary data.</text>
</comment>
<reference evidence="1 2" key="1">
    <citation type="submission" date="2018-06" db="EMBL/GenBank/DDBJ databases">
        <title>The draft genome sequence of Crocinitomix sp. SM1701.</title>
        <authorList>
            <person name="Zhang X."/>
        </authorList>
    </citation>
    <scope>NUCLEOTIDE SEQUENCE [LARGE SCALE GENOMIC DNA]</scope>
    <source>
        <strain evidence="1 2">SM1701</strain>
    </source>
</reference>